<accession>A0A2A5QRL7</accession>
<proteinExistence type="predicted"/>
<organism evidence="1 2">
    <name type="scientific">Natrinema ejinorense</name>
    <dbReference type="NCBI Taxonomy" id="373386"/>
    <lineage>
        <taxon>Archaea</taxon>
        <taxon>Methanobacteriati</taxon>
        <taxon>Methanobacteriota</taxon>
        <taxon>Stenosarchaea group</taxon>
        <taxon>Halobacteria</taxon>
        <taxon>Halobacteriales</taxon>
        <taxon>Natrialbaceae</taxon>
        <taxon>Natrinema</taxon>
    </lineage>
</organism>
<keyword evidence="2" id="KW-1185">Reference proteome</keyword>
<comment type="caution">
    <text evidence="1">The sequence shown here is derived from an EMBL/GenBank/DDBJ whole genome shotgun (WGS) entry which is preliminary data.</text>
</comment>
<reference evidence="1 2" key="1">
    <citation type="submission" date="2017-09" db="EMBL/GenBank/DDBJ databases">
        <title>Genome sequences of Natrinema ejinorence JCM 13890T.</title>
        <authorList>
            <person name="Roh S.W."/>
            <person name="Kim Y.B."/>
            <person name="Kim J.Y."/>
        </authorList>
    </citation>
    <scope>NUCLEOTIDE SEQUENCE [LARGE SCALE GENOMIC DNA]</scope>
    <source>
        <strain evidence="1 2">JCM 13890</strain>
    </source>
</reference>
<sequence>MFIDFSLDLPIFSSNLDICIRMLFLELFSGQTHLCLWVDIDIDILSIVTELHIDVVRLEVLVLRSDLLSDAIATSLFG</sequence>
<dbReference type="AlphaFoldDB" id="A0A2A5QRL7"/>
<dbReference type="EMBL" id="NXNI01000001">
    <property type="protein sequence ID" value="PCR89439.1"/>
    <property type="molecule type" value="Genomic_DNA"/>
</dbReference>
<protein>
    <submittedName>
        <fullName evidence="1">Uncharacterized protein</fullName>
    </submittedName>
</protein>
<evidence type="ECO:0000313" key="2">
    <source>
        <dbReference type="Proteomes" id="UP000219689"/>
    </source>
</evidence>
<evidence type="ECO:0000313" key="1">
    <source>
        <dbReference type="EMBL" id="PCR89439.1"/>
    </source>
</evidence>
<name>A0A2A5QRL7_9EURY</name>
<gene>
    <name evidence="1" type="ORF">CP557_02135</name>
</gene>
<dbReference type="Proteomes" id="UP000219689">
    <property type="component" value="Unassembled WGS sequence"/>
</dbReference>